<dbReference type="GO" id="GO:0016757">
    <property type="term" value="F:glycosyltransferase activity"/>
    <property type="evidence" value="ECO:0007669"/>
    <property type="project" value="InterPro"/>
</dbReference>
<gene>
    <name evidence="2" type="ORF">HHO38_00260</name>
</gene>
<organism evidence="2 3">
    <name type="scientific">Parabacteroides distasonis</name>
    <dbReference type="NCBI Taxonomy" id="823"/>
    <lineage>
        <taxon>Bacteria</taxon>
        <taxon>Pseudomonadati</taxon>
        <taxon>Bacteroidota</taxon>
        <taxon>Bacteroidia</taxon>
        <taxon>Bacteroidales</taxon>
        <taxon>Tannerellaceae</taxon>
        <taxon>Parabacteroides</taxon>
    </lineage>
</organism>
<dbReference type="EMBL" id="CP051672">
    <property type="protein sequence ID" value="QJE26863.1"/>
    <property type="molecule type" value="Genomic_DNA"/>
</dbReference>
<reference evidence="2 3" key="1">
    <citation type="submission" date="2020-04" db="EMBL/GenBank/DDBJ databases">
        <title>Complete Genomes and Methylome analysis of CBBP consortium that reverse antibiotic-induced susceptibility to vancomycin-resistant Enterococcus faecium infection.</title>
        <authorList>
            <person name="Fomenkov A."/>
            <person name="Zhang Z."/>
            <person name="Pamer E."/>
            <person name="Roberts R.J."/>
        </authorList>
    </citation>
    <scope>NUCLEOTIDE SEQUENCE [LARGE SCALE GENOMIC DNA]</scope>
    <source>
        <strain evidence="3">CBBP</strain>
    </source>
</reference>
<sequence length="343" mass="39133">MKSILFFHNNNDYTGSTRVLADVIARDYADQVVPIIVNKNHGRGFLSELPNVRMIGFWKPLWKGRAIPVFSTRIVHLQGFLLALIYGWRYQTFYINTILPCYAALMGRLYGKQVIYHVHEKLISGSLSVRLMEWVFTHTKAHRIFVSKYTQDCYPANPSCTSEVCYNRLGKCFLDKVVIKPVGERKRDTVLMIASLSKVKGLSTFMRVARLLPQLHFRLILSADMRSIRSYFGESMPENVRLISAQSNIHPYLYEADLMLNLSNPFFGVETFGMTILEAMAYGIPSIVPNVGGPIELIEDGHNGYCVDVTDVELVASKICDALERGNYERLCEGTCERFEQFK</sequence>
<evidence type="ECO:0000313" key="2">
    <source>
        <dbReference type="EMBL" id="QJE26863.1"/>
    </source>
</evidence>
<name>A0A7L5E8G5_PARDI</name>
<dbReference type="AlphaFoldDB" id="A0A7L5E8G5"/>
<protein>
    <submittedName>
        <fullName evidence="2">Glycosyltransferase family 4 protein</fullName>
    </submittedName>
</protein>
<evidence type="ECO:0000313" key="3">
    <source>
        <dbReference type="Proteomes" id="UP000501982"/>
    </source>
</evidence>
<dbReference type="Gene3D" id="3.40.50.2000">
    <property type="entry name" value="Glycogen Phosphorylase B"/>
    <property type="match status" value="1"/>
</dbReference>
<dbReference type="SUPFAM" id="SSF53756">
    <property type="entry name" value="UDP-Glycosyltransferase/glycogen phosphorylase"/>
    <property type="match status" value="1"/>
</dbReference>
<feature type="domain" description="Glycosyl transferase family 1" evidence="1">
    <location>
        <begin position="186"/>
        <end position="327"/>
    </location>
</feature>
<dbReference type="InterPro" id="IPR001296">
    <property type="entry name" value="Glyco_trans_1"/>
</dbReference>
<proteinExistence type="predicted"/>
<dbReference type="PANTHER" id="PTHR12526">
    <property type="entry name" value="GLYCOSYLTRANSFERASE"/>
    <property type="match status" value="1"/>
</dbReference>
<keyword evidence="2" id="KW-0808">Transferase</keyword>
<dbReference type="Proteomes" id="UP000501982">
    <property type="component" value="Chromosome"/>
</dbReference>
<evidence type="ECO:0000259" key="1">
    <source>
        <dbReference type="Pfam" id="PF00534"/>
    </source>
</evidence>
<dbReference type="CDD" id="cd03801">
    <property type="entry name" value="GT4_PimA-like"/>
    <property type="match status" value="1"/>
</dbReference>
<accession>A0A7L5E8G5</accession>
<dbReference type="Pfam" id="PF00534">
    <property type="entry name" value="Glycos_transf_1"/>
    <property type="match status" value="1"/>
</dbReference>